<dbReference type="AlphaFoldDB" id="A0A6L4NFF4"/>
<dbReference type="Proteomes" id="UP000474077">
    <property type="component" value="Unassembled WGS sequence"/>
</dbReference>
<comment type="caution">
    <text evidence="1">The sequence shown here is derived from an EMBL/GenBank/DDBJ whole genome shotgun (WGS) entry which is preliminary data.</text>
</comment>
<protein>
    <submittedName>
        <fullName evidence="1">Uncharacterized protein</fullName>
    </submittedName>
</protein>
<sequence length="222" mass="26528">MDNHLAAAWCWLQKIDTSKRYGLFHIDRHYDLLNNLADDFIAENRSELINKDFFFYLSLKDNMNNQAIRYDNYIDAFNKLHPNLLQQIYYATHKDGTDQNGTSLEHINTYEPNLWELDTNINYWLTECHKDIDQWIVNIDLDFFFTGEDGECSQFITRKYIKNICKEIKNSLPKIDVVTIAISPEFCNGWGNAFNILRVITTELDIYMPYKYKRYKKHSFLF</sequence>
<dbReference type="RefSeq" id="WP_151921831.1">
    <property type="nucleotide sequence ID" value="NZ_RCXZ01000002.1"/>
</dbReference>
<accession>A0A6L4NFF4</accession>
<gene>
    <name evidence="1" type="ORF">GA560_13300</name>
</gene>
<dbReference type="EMBL" id="WDER01000034">
    <property type="protein sequence ID" value="KAB6081870.1"/>
    <property type="molecule type" value="Genomic_DNA"/>
</dbReference>
<name>A0A6L4NFF4_9BACE</name>
<organism evidence="1 2">
    <name type="scientific">Bacteroides xylanisolvens</name>
    <dbReference type="NCBI Taxonomy" id="371601"/>
    <lineage>
        <taxon>Bacteria</taxon>
        <taxon>Pseudomonadati</taxon>
        <taxon>Bacteroidota</taxon>
        <taxon>Bacteroidia</taxon>
        <taxon>Bacteroidales</taxon>
        <taxon>Bacteroidaceae</taxon>
        <taxon>Bacteroides</taxon>
    </lineage>
</organism>
<proteinExistence type="predicted"/>
<reference evidence="1 2" key="1">
    <citation type="journal article" date="2019" name="Nat. Med.">
        <title>A library of human gut bacterial isolates paired with longitudinal multiomics data enables mechanistic microbiome research.</title>
        <authorList>
            <person name="Poyet M."/>
            <person name="Groussin M."/>
            <person name="Gibbons S.M."/>
            <person name="Avila-Pacheco J."/>
            <person name="Jiang X."/>
            <person name="Kearney S.M."/>
            <person name="Perrotta A.R."/>
            <person name="Berdy B."/>
            <person name="Zhao S."/>
            <person name="Lieberman T.D."/>
            <person name="Swanson P.K."/>
            <person name="Smith M."/>
            <person name="Roesemann S."/>
            <person name="Alexander J.E."/>
            <person name="Rich S.A."/>
            <person name="Livny J."/>
            <person name="Vlamakis H."/>
            <person name="Clish C."/>
            <person name="Bullock K."/>
            <person name="Deik A."/>
            <person name="Scott J."/>
            <person name="Pierce K.A."/>
            <person name="Xavier R.J."/>
            <person name="Alm E.J."/>
        </authorList>
    </citation>
    <scope>NUCLEOTIDE SEQUENCE [LARGE SCALE GENOMIC DNA]</scope>
    <source>
        <strain evidence="1 2">BIOML-A73</strain>
    </source>
</reference>
<evidence type="ECO:0000313" key="2">
    <source>
        <dbReference type="Proteomes" id="UP000474077"/>
    </source>
</evidence>
<evidence type="ECO:0000313" key="1">
    <source>
        <dbReference type="EMBL" id="KAB6081870.1"/>
    </source>
</evidence>